<accession>A0A2A4T9Z0</accession>
<evidence type="ECO:0008006" key="3">
    <source>
        <dbReference type="Google" id="ProtNLM"/>
    </source>
</evidence>
<dbReference type="AlphaFoldDB" id="A0A2A4T9Z0"/>
<reference evidence="2" key="1">
    <citation type="submission" date="2017-08" db="EMBL/GenBank/DDBJ databases">
        <title>A dynamic microbial community with high functional redundancy inhabits the cold, oxic subseafloor aquifer.</title>
        <authorList>
            <person name="Tully B.J."/>
            <person name="Wheat C.G."/>
            <person name="Glazer B.T."/>
            <person name="Huber J.A."/>
        </authorList>
    </citation>
    <scope>NUCLEOTIDE SEQUENCE [LARGE SCALE GENOMIC DNA]</scope>
</reference>
<organism evidence="1 2">
    <name type="scientific">SAR324 cluster bacterium</name>
    <dbReference type="NCBI Taxonomy" id="2024889"/>
    <lineage>
        <taxon>Bacteria</taxon>
        <taxon>Deltaproteobacteria</taxon>
        <taxon>SAR324 cluster</taxon>
    </lineage>
</organism>
<dbReference type="Proteomes" id="UP000218113">
    <property type="component" value="Unassembled WGS sequence"/>
</dbReference>
<sequence>MENYYEQYLSGFNAMIDGQQKMIQQSLEMGKLIQEAFISGEGQSKSDYSQLQSKLTKKYVDMGKIVENTTQKLFDFEEHLGSLTDAQQSMTKRLMEHGKSTQEMIFGFYEDYLDELKQKTSEESKEK</sequence>
<gene>
    <name evidence="1" type="ORF">COB67_03360</name>
</gene>
<protein>
    <recommendedName>
        <fullName evidence="3">Phasin domain-containing protein</fullName>
    </recommendedName>
</protein>
<name>A0A2A4T9Z0_9DELT</name>
<evidence type="ECO:0000313" key="2">
    <source>
        <dbReference type="Proteomes" id="UP000218113"/>
    </source>
</evidence>
<dbReference type="EMBL" id="NVSR01000010">
    <property type="protein sequence ID" value="PCI29797.1"/>
    <property type="molecule type" value="Genomic_DNA"/>
</dbReference>
<comment type="caution">
    <text evidence="1">The sequence shown here is derived from an EMBL/GenBank/DDBJ whole genome shotgun (WGS) entry which is preliminary data.</text>
</comment>
<proteinExistence type="predicted"/>
<evidence type="ECO:0000313" key="1">
    <source>
        <dbReference type="EMBL" id="PCI29797.1"/>
    </source>
</evidence>